<feature type="domain" description="DUF7455" evidence="2">
    <location>
        <begin position="2"/>
        <end position="36"/>
    </location>
</feature>
<evidence type="ECO:0000256" key="1">
    <source>
        <dbReference type="SAM" id="MobiDB-lite"/>
    </source>
</evidence>
<dbReference type="AlphaFoldDB" id="A0A9W4DMJ1"/>
<organism evidence="3 4">
    <name type="scientific">Actinacidiphila cocklensis</name>
    <dbReference type="NCBI Taxonomy" id="887465"/>
    <lineage>
        <taxon>Bacteria</taxon>
        <taxon>Bacillati</taxon>
        <taxon>Actinomycetota</taxon>
        <taxon>Actinomycetes</taxon>
        <taxon>Kitasatosporales</taxon>
        <taxon>Streptomycetaceae</taxon>
        <taxon>Actinacidiphila</taxon>
    </lineage>
</organism>
<dbReference type="Pfam" id="PF24254">
    <property type="entry name" value="DUF7455"/>
    <property type="match status" value="1"/>
</dbReference>
<keyword evidence="4" id="KW-1185">Reference proteome</keyword>
<evidence type="ECO:0000313" key="4">
    <source>
        <dbReference type="Proteomes" id="UP001152519"/>
    </source>
</evidence>
<evidence type="ECO:0000259" key="2">
    <source>
        <dbReference type="Pfam" id="PF24254"/>
    </source>
</evidence>
<dbReference type="InterPro" id="IPR055878">
    <property type="entry name" value="DUF7455"/>
</dbReference>
<feature type="region of interest" description="Disordered" evidence="1">
    <location>
        <begin position="29"/>
        <end position="48"/>
    </location>
</feature>
<accession>A0A9W4DMJ1</accession>
<gene>
    <name evidence="3" type="ORF">SCOCK_190072</name>
</gene>
<reference evidence="3" key="1">
    <citation type="submission" date="2021-05" db="EMBL/GenBank/DDBJ databases">
        <authorList>
            <person name="Arsene-Ploetze F."/>
        </authorList>
    </citation>
    <scope>NUCLEOTIDE SEQUENCE</scope>
    <source>
        <strain evidence="3">DSM 42138</strain>
    </source>
</reference>
<protein>
    <recommendedName>
        <fullName evidence="2">DUF7455 domain-containing protein</fullName>
    </recommendedName>
</protein>
<evidence type="ECO:0000313" key="3">
    <source>
        <dbReference type="EMBL" id="CAG6392904.1"/>
    </source>
</evidence>
<dbReference type="Proteomes" id="UP001152519">
    <property type="component" value="Unassembled WGS sequence"/>
</dbReference>
<name>A0A9W4DMJ1_9ACTN</name>
<dbReference type="EMBL" id="CAJSLV010000047">
    <property type="protein sequence ID" value="CAG6392904.1"/>
    <property type="molecule type" value="Genomic_DNA"/>
</dbReference>
<comment type="caution">
    <text evidence="3">The sequence shown here is derived from an EMBL/GenBank/DDBJ whole genome shotgun (WGS) entry which is preliminary data.</text>
</comment>
<proteinExistence type="predicted"/>
<sequence>MLISGGELLFCAHHGRKFEPELKKIAAEIQDETGRLTDPPASAGDDER</sequence>